<proteinExistence type="predicted"/>
<organism evidence="1 2">
    <name type="scientific">Solanum commersonii</name>
    <name type="common">Commerson's wild potato</name>
    <name type="synonym">Commerson's nightshade</name>
    <dbReference type="NCBI Taxonomy" id="4109"/>
    <lineage>
        <taxon>Eukaryota</taxon>
        <taxon>Viridiplantae</taxon>
        <taxon>Streptophyta</taxon>
        <taxon>Embryophyta</taxon>
        <taxon>Tracheophyta</taxon>
        <taxon>Spermatophyta</taxon>
        <taxon>Magnoliopsida</taxon>
        <taxon>eudicotyledons</taxon>
        <taxon>Gunneridae</taxon>
        <taxon>Pentapetalae</taxon>
        <taxon>asterids</taxon>
        <taxon>lamiids</taxon>
        <taxon>Solanales</taxon>
        <taxon>Solanaceae</taxon>
        <taxon>Solanoideae</taxon>
        <taxon>Solaneae</taxon>
        <taxon>Solanum</taxon>
    </lineage>
</organism>
<accession>A0A9J5XUH0</accession>
<keyword evidence="2" id="KW-1185">Reference proteome</keyword>
<dbReference type="Proteomes" id="UP000824120">
    <property type="component" value="Chromosome 8"/>
</dbReference>
<reference evidence="1 2" key="1">
    <citation type="submission" date="2020-09" db="EMBL/GenBank/DDBJ databases">
        <title>De no assembly of potato wild relative species, Solanum commersonii.</title>
        <authorList>
            <person name="Cho K."/>
        </authorList>
    </citation>
    <scope>NUCLEOTIDE SEQUENCE [LARGE SCALE GENOMIC DNA]</scope>
    <source>
        <strain evidence="1">LZ3.2</strain>
        <tissue evidence="1">Leaf</tissue>
    </source>
</reference>
<evidence type="ECO:0000313" key="2">
    <source>
        <dbReference type="Proteomes" id="UP000824120"/>
    </source>
</evidence>
<protein>
    <submittedName>
        <fullName evidence="1">Uncharacterized protein</fullName>
    </submittedName>
</protein>
<comment type="caution">
    <text evidence="1">The sequence shown here is derived from an EMBL/GenBank/DDBJ whole genome shotgun (WGS) entry which is preliminary data.</text>
</comment>
<dbReference type="EMBL" id="JACXVP010000008">
    <property type="protein sequence ID" value="KAG5590582.1"/>
    <property type="molecule type" value="Genomic_DNA"/>
</dbReference>
<name>A0A9J5XUH0_SOLCO</name>
<evidence type="ECO:0000313" key="1">
    <source>
        <dbReference type="EMBL" id="KAG5590582.1"/>
    </source>
</evidence>
<sequence length="74" mass="8009">MCCEGSLDAVSQDRRCTGQSVLWAQHAGTLGEVKAIRLFANALGDPQAFFSSSFQPFCSFFPSNVHALLQTPNT</sequence>
<gene>
    <name evidence="1" type="ORF">H5410_041096</name>
</gene>
<dbReference type="AlphaFoldDB" id="A0A9J5XUH0"/>